<dbReference type="NCBIfam" id="NF041200">
    <property type="entry name" value="mob_BfmA_Nterm"/>
    <property type="match status" value="1"/>
</dbReference>
<dbReference type="InterPro" id="IPR048012">
    <property type="entry name" value="BfmA-like_N"/>
</dbReference>
<feature type="coiled-coil region" evidence="1">
    <location>
        <begin position="98"/>
        <end position="161"/>
    </location>
</feature>
<gene>
    <name evidence="2" type="ORF">D1013_09175</name>
</gene>
<dbReference type="KEGG" id="emar:D1013_09175"/>
<organism evidence="2 3">
    <name type="scientific">Euzebyella marina</name>
    <dbReference type="NCBI Taxonomy" id="1761453"/>
    <lineage>
        <taxon>Bacteria</taxon>
        <taxon>Pseudomonadati</taxon>
        <taxon>Bacteroidota</taxon>
        <taxon>Flavobacteriia</taxon>
        <taxon>Flavobacteriales</taxon>
        <taxon>Flavobacteriaceae</taxon>
        <taxon>Euzebyella</taxon>
    </lineage>
</organism>
<dbReference type="OrthoDB" id="1441069at2"/>
<reference evidence="2 3" key="1">
    <citation type="submission" date="2018-08" db="EMBL/GenBank/DDBJ databases">
        <title>The reduced genetic potential of extracellular carbohydrate catabolism in Euzebyella marina RN62, a Flavobacteriia bacterium isolated from the hadal water.</title>
        <authorList>
            <person name="Xue C."/>
        </authorList>
    </citation>
    <scope>NUCLEOTIDE SEQUENCE [LARGE SCALE GENOMIC DNA]</scope>
    <source>
        <strain evidence="2 3">RN62</strain>
    </source>
</reference>
<proteinExistence type="predicted"/>
<keyword evidence="3" id="KW-1185">Reference proteome</keyword>
<accession>A0A3G2L5H0</accession>
<dbReference type="AlphaFoldDB" id="A0A3G2L5H0"/>
<sequence length="192" mass="22944">MDRGYEKEAFTCLSIKKSIAKKYRRFCKTQGTSQSLTLMAMVEFFEHNGLSPQERLGETIASLKYLVKRRFNALIAILRSIEKEQTLPTMGMIQALFEQELENENEEWENEFDFIEKQLSEPENSKEPDLEMEVMVPKIRLDRLEEKHQELKEDFKYVLNQVRMFRNRFGKDYLKLEINPEALDKYRTKLEN</sequence>
<dbReference type="RefSeq" id="WP_121848535.1">
    <property type="nucleotide sequence ID" value="NZ_CP032050.1"/>
</dbReference>
<evidence type="ECO:0000313" key="3">
    <source>
        <dbReference type="Proteomes" id="UP000276309"/>
    </source>
</evidence>
<evidence type="ECO:0000256" key="1">
    <source>
        <dbReference type="SAM" id="Coils"/>
    </source>
</evidence>
<dbReference type="EMBL" id="CP032050">
    <property type="protein sequence ID" value="AYN67519.1"/>
    <property type="molecule type" value="Genomic_DNA"/>
</dbReference>
<name>A0A3G2L5H0_9FLAO</name>
<dbReference type="Proteomes" id="UP000276309">
    <property type="component" value="Chromosome"/>
</dbReference>
<evidence type="ECO:0000313" key="2">
    <source>
        <dbReference type="EMBL" id="AYN67519.1"/>
    </source>
</evidence>
<keyword evidence="1" id="KW-0175">Coiled coil</keyword>
<protein>
    <submittedName>
        <fullName evidence="2">Uncharacterized protein</fullName>
    </submittedName>
</protein>